<reference evidence="1 2" key="1">
    <citation type="submission" date="2019-11" db="EMBL/GenBank/DDBJ databases">
        <authorList>
            <person name="Dong K."/>
        </authorList>
    </citation>
    <scope>NUCLEOTIDE SEQUENCE [LARGE SCALE GENOMIC DNA]</scope>
    <source>
        <strain evidence="1 2">NBRC 112902</strain>
    </source>
</reference>
<dbReference type="AlphaFoldDB" id="A0A844HPY5"/>
<protein>
    <recommendedName>
        <fullName evidence="3">Head-tail adaptor</fullName>
    </recommendedName>
</protein>
<evidence type="ECO:0000313" key="1">
    <source>
        <dbReference type="EMBL" id="MTH61199.1"/>
    </source>
</evidence>
<evidence type="ECO:0008006" key="3">
    <source>
        <dbReference type="Google" id="ProtNLM"/>
    </source>
</evidence>
<comment type="caution">
    <text evidence="1">The sequence shown here is derived from an EMBL/GenBank/DDBJ whole genome shotgun (WGS) entry which is preliminary data.</text>
</comment>
<evidence type="ECO:0000313" key="2">
    <source>
        <dbReference type="Proteomes" id="UP000449846"/>
    </source>
</evidence>
<dbReference type="RefSeq" id="WP_155041140.1">
    <property type="nucleotide sequence ID" value="NZ_WMIG01000013.1"/>
</dbReference>
<name>A0A844HPY5_9RHOB</name>
<keyword evidence="2" id="KW-1185">Reference proteome</keyword>
<gene>
    <name evidence="1" type="ORF">GL300_18470</name>
</gene>
<dbReference type="OrthoDB" id="6626340at2"/>
<dbReference type="Proteomes" id="UP000449846">
    <property type="component" value="Unassembled WGS sequence"/>
</dbReference>
<accession>A0A844HPY5</accession>
<proteinExistence type="predicted"/>
<sequence>MFRPNQTGHVTSALELNIYGEAVPADPFAIRFAVVRLGQDVKSGDATDELVSTARGRILVARDTAIRIGDHFTFDGLRYEVVGKEPRFAISGALDHFDVRLELRP</sequence>
<organism evidence="1 2">
    <name type="scientific">Paracoccus litorisediminis</name>
    <dbReference type="NCBI Taxonomy" id="2006130"/>
    <lineage>
        <taxon>Bacteria</taxon>
        <taxon>Pseudomonadati</taxon>
        <taxon>Pseudomonadota</taxon>
        <taxon>Alphaproteobacteria</taxon>
        <taxon>Rhodobacterales</taxon>
        <taxon>Paracoccaceae</taxon>
        <taxon>Paracoccus</taxon>
    </lineage>
</organism>
<dbReference type="EMBL" id="WMIG01000013">
    <property type="protein sequence ID" value="MTH61199.1"/>
    <property type="molecule type" value="Genomic_DNA"/>
</dbReference>